<evidence type="ECO:0000256" key="8">
    <source>
        <dbReference type="PIRSR" id="PIRSR601382-3"/>
    </source>
</evidence>
<feature type="active site" evidence="6">
    <location>
        <position position="520"/>
    </location>
</feature>
<dbReference type="InterPro" id="IPR050749">
    <property type="entry name" value="Glycosyl_Hydrolase_47"/>
</dbReference>
<name>A0A9P4S5V5_9PEZI</name>
<comment type="pathway">
    <text evidence="2">Protein modification; protein glycosylation.</text>
</comment>
<dbReference type="EMBL" id="MU006102">
    <property type="protein sequence ID" value="KAF2836732.1"/>
    <property type="molecule type" value="Genomic_DNA"/>
</dbReference>
<dbReference type="Proteomes" id="UP000799429">
    <property type="component" value="Unassembled WGS sequence"/>
</dbReference>
<dbReference type="GO" id="GO:0005975">
    <property type="term" value="P:carbohydrate metabolic process"/>
    <property type="evidence" value="ECO:0007669"/>
    <property type="project" value="InterPro"/>
</dbReference>
<evidence type="ECO:0000256" key="9">
    <source>
        <dbReference type="RuleBase" id="RU361193"/>
    </source>
</evidence>
<comment type="similarity">
    <text evidence="3 9">Belongs to the glycosyl hydrolase 47 family.</text>
</comment>
<comment type="caution">
    <text evidence="10">The sequence shown here is derived from an EMBL/GenBank/DDBJ whole genome shotgun (WGS) entry which is preliminary data.</text>
</comment>
<dbReference type="GO" id="GO:0036503">
    <property type="term" value="P:ERAD pathway"/>
    <property type="evidence" value="ECO:0007669"/>
    <property type="project" value="UniProtKB-ARBA"/>
</dbReference>
<feature type="active site" evidence="6">
    <location>
        <position position="335"/>
    </location>
</feature>
<dbReference type="GO" id="GO:0004571">
    <property type="term" value="F:mannosyl-oligosaccharide 1,2-alpha-mannosidase activity"/>
    <property type="evidence" value="ECO:0007669"/>
    <property type="project" value="InterPro"/>
</dbReference>
<evidence type="ECO:0000256" key="5">
    <source>
        <dbReference type="ARBA" id="ARBA00023157"/>
    </source>
</evidence>
<evidence type="ECO:0000313" key="11">
    <source>
        <dbReference type="Proteomes" id="UP000799429"/>
    </source>
</evidence>
<evidence type="ECO:0000256" key="7">
    <source>
        <dbReference type="PIRSR" id="PIRSR601382-2"/>
    </source>
</evidence>
<dbReference type="Gene3D" id="1.50.10.10">
    <property type="match status" value="1"/>
</dbReference>
<keyword evidence="7" id="KW-0106">Calcium</keyword>
<evidence type="ECO:0000256" key="2">
    <source>
        <dbReference type="ARBA" id="ARBA00004922"/>
    </source>
</evidence>
<keyword evidence="5 8" id="KW-1015">Disulfide bond</keyword>
<keyword evidence="11" id="KW-1185">Reference proteome</keyword>
<dbReference type="GO" id="GO:0005509">
    <property type="term" value="F:calcium ion binding"/>
    <property type="evidence" value="ECO:0007669"/>
    <property type="project" value="InterPro"/>
</dbReference>
<dbReference type="EC" id="3.2.1.-" evidence="9"/>
<protein>
    <recommendedName>
        <fullName evidence="9">alpha-1,2-Mannosidase</fullName>
        <ecNumber evidence="9">3.2.1.-</ecNumber>
    </recommendedName>
</protein>
<dbReference type="PRINTS" id="PR00747">
    <property type="entry name" value="GLYHDRLASE47"/>
</dbReference>
<feature type="active site" description="Proton donor" evidence="6">
    <location>
        <position position="450"/>
    </location>
</feature>
<dbReference type="SUPFAM" id="SSF48225">
    <property type="entry name" value="Seven-hairpin glycosidases"/>
    <property type="match status" value="1"/>
</dbReference>
<feature type="active site" description="Proton donor" evidence="6">
    <location>
        <position position="178"/>
    </location>
</feature>
<dbReference type="InterPro" id="IPR001382">
    <property type="entry name" value="Glyco_hydro_47"/>
</dbReference>
<accession>A0A9P4S5V5</accession>
<keyword evidence="9" id="KW-0326">Glycosidase</keyword>
<dbReference type="PANTHER" id="PTHR11742:SF49">
    <property type="entry name" value="ALPHA-1,2-MANNOSIDASE"/>
    <property type="match status" value="1"/>
</dbReference>
<keyword evidence="4 9" id="KW-0378">Hydrolase</keyword>
<dbReference type="AlphaFoldDB" id="A0A9P4S5V5"/>
<feature type="binding site" evidence="7">
    <location>
        <position position="606"/>
    </location>
    <ligand>
        <name>Ca(2+)</name>
        <dbReference type="ChEBI" id="CHEBI:29108"/>
    </ligand>
</feature>
<dbReference type="InterPro" id="IPR012341">
    <property type="entry name" value="6hp_glycosidase-like_sf"/>
</dbReference>
<evidence type="ECO:0000313" key="10">
    <source>
        <dbReference type="EMBL" id="KAF2836732.1"/>
    </source>
</evidence>
<evidence type="ECO:0000256" key="6">
    <source>
        <dbReference type="PIRSR" id="PIRSR601382-1"/>
    </source>
</evidence>
<dbReference type="OrthoDB" id="8118055at2759"/>
<comment type="cofactor">
    <cofactor evidence="1 7">
        <name>Ca(2+)</name>
        <dbReference type="ChEBI" id="CHEBI:29108"/>
    </cofactor>
</comment>
<dbReference type="InterPro" id="IPR036026">
    <property type="entry name" value="Seven-hairpin_glycosidases"/>
</dbReference>
<sequence length="616" mass="70680">MGPFLRRWVLVCIIFLCFIFGTLHLNTLPQLNQPYLPGGEPHGLFASKVRWKDIPQQHPVATIIPLPTGIPPSIPRIQYEFTEESIEEKLERQRRLQAVKETLAHSWEGYRNYAWMHDEVAPLTNGTKDGFGGWGATLVDAMDTLWIAGMKKEFEQTVKALKKIDFTTSGLDELNLFETIIRYLGGFLSAYDLSEGKYPLLLEKATELGEMVYHAFDTPNRMPMTRWYWKKLVLHTLSLYFNWRAKFFCSSAMGEPQEASHYSLAAELGSFSLEFTRLSQLTGDSKWYDAAQRVMDVFYESQNMTKLPGLWPVNLNALKKKFYTDTQFTLGGMADSLYEYLPKEHLLLGGVVDQYRIMYEGAIEAAKKHLFFRPLNSQNANLLFSGTVYVNGARHLTGDHEGQHLACFTGGMVALGAKLFNRKEDLKVARQLTDGCIWAYESMPTGIMPESCKLIPCEEDDCTWSEQKWYTTVAKELRRGSSGEEPVVPLEQLGKRYVEKHHLQPGFLEVNDPRYLLRPEAIESVFVLYRITGDKTLQDHAWKMFQNINSLTKTKIGHGALQDVTVKNTTQNDESESFWMAETLKYFYLIFSEPNVVSLDEYVFNTEAHPLRRPKH</sequence>
<evidence type="ECO:0000256" key="1">
    <source>
        <dbReference type="ARBA" id="ARBA00001913"/>
    </source>
</evidence>
<evidence type="ECO:0000256" key="4">
    <source>
        <dbReference type="ARBA" id="ARBA00022801"/>
    </source>
</evidence>
<dbReference type="FunFam" id="1.50.10.10:FF:000037">
    <property type="entry name" value="alpha-1,2-Mannosidase"/>
    <property type="match status" value="1"/>
</dbReference>
<proteinExistence type="inferred from homology"/>
<evidence type="ECO:0000256" key="3">
    <source>
        <dbReference type="ARBA" id="ARBA00007658"/>
    </source>
</evidence>
<organism evidence="10 11">
    <name type="scientific">Patellaria atrata CBS 101060</name>
    <dbReference type="NCBI Taxonomy" id="1346257"/>
    <lineage>
        <taxon>Eukaryota</taxon>
        <taxon>Fungi</taxon>
        <taxon>Dikarya</taxon>
        <taxon>Ascomycota</taxon>
        <taxon>Pezizomycotina</taxon>
        <taxon>Dothideomycetes</taxon>
        <taxon>Dothideomycetes incertae sedis</taxon>
        <taxon>Patellariales</taxon>
        <taxon>Patellariaceae</taxon>
        <taxon>Patellaria</taxon>
    </lineage>
</organism>
<dbReference type="PANTHER" id="PTHR11742">
    <property type="entry name" value="MANNOSYL-OLIGOSACCHARIDE ALPHA-1,2-MANNOSIDASE-RELATED"/>
    <property type="match status" value="1"/>
</dbReference>
<keyword evidence="7" id="KW-0479">Metal-binding</keyword>
<dbReference type="GO" id="GO:0016020">
    <property type="term" value="C:membrane"/>
    <property type="evidence" value="ECO:0007669"/>
    <property type="project" value="InterPro"/>
</dbReference>
<dbReference type="Pfam" id="PF01532">
    <property type="entry name" value="Glyco_hydro_47"/>
    <property type="match status" value="1"/>
</dbReference>
<reference evidence="10" key="1">
    <citation type="journal article" date="2020" name="Stud. Mycol.">
        <title>101 Dothideomycetes genomes: a test case for predicting lifestyles and emergence of pathogens.</title>
        <authorList>
            <person name="Haridas S."/>
            <person name="Albert R."/>
            <person name="Binder M."/>
            <person name="Bloem J."/>
            <person name="Labutti K."/>
            <person name="Salamov A."/>
            <person name="Andreopoulos B."/>
            <person name="Baker S."/>
            <person name="Barry K."/>
            <person name="Bills G."/>
            <person name="Bluhm B."/>
            <person name="Cannon C."/>
            <person name="Castanera R."/>
            <person name="Culley D."/>
            <person name="Daum C."/>
            <person name="Ezra D."/>
            <person name="Gonzalez J."/>
            <person name="Henrissat B."/>
            <person name="Kuo A."/>
            <person name="Liang C."/>
            <person name="Lipzen A."/>
            <person name="Lutzoni F."/>
            <person name="Magnuson J."/>
            <person name="Mondo S."/>
            <person name="Nolan M."/>
            <person name="Ohm R."/>
            <person name="Pangilinan J."/>
            <person name="Park H.-J."/>
            <person name="Ramirez L."/>
            <person name="Alfaro M."/>
            <person name="Sun H."/>
            <person name="Tritt A."/>
            <person name="Yoshinaga Y."/>
            <person name="Zwiers L.-H."/>
            <person name="Turgeon B."/>
            <person name="Goodwin S."/>
            <person name="Spatafora J."/>
            <person name="Crous P."/>
            <person name="Grigoriev I."/>
        </authorList>
    </citation>
    <scope>NUCLEOTIDE SEQUENCE</scope>
    <source>
        <strain evidence="10">CBS 101060</strain>
    </source>
</reference>
<gene>
    <name evidence="10" type="ORF">M501DRAFT_226920</name>
</gene>
<dbReference type="GO" id="GO:0005783">
    <property type="term" value="C:endoplasmic reticulum"/>
    <property type="evidence" value="ECO:0007669"/>
    <property type="project" value="TreeGrafter"/>
</dbReference>
<feature type="disulfide bond" evidence="8">
    <location>
        <begin position="407"/>
        <end position="436"/>
    </location>
</feature>